<dbReference type="OrthoDB" id="9761586at2"/>
<dbReference type="AlphaFoldDB" id="A0A512N985"/>
<evidence type="ECO:0000313" key="3">
    <source>
        <dbReference type="Proteomes" id="UP000321058"/>
    </source>
</evidence>
<evidence type="ECO:0000313" key="2">
    <source>
        <dbReference type="EMBL" id="GEP55534.1"/>
    </source>
</evidence>
<dbReference type="PANTHER" id="PTHR11365">
    <property type="entry name" value="5-OXOPROLINASE RELATED"/>
    <property type="match status" value="1"/>
</dbReference>
<dbReference type="Proteomes" id="UP000321058">
    <property type="component" value="Unassembled WGS sequence"/>
</dbReference>
<dbReference type="PANTHER" id="PTHR11365:SF23">
    <property type="entry name" value="HYPOTHETICAL 5-OXOPROLINASE (EUROFUNG)-RELATED"/>
    <property type="match status" value="1"/>
</dbReference>
<accession>A0A512N985</accession>
<evidence type="ECO:0000259" key="1">
    <source>
        <dbReference type="Pfam" id="PF02538"/>
    </source>
</evidence>
<gene>
    <name evidence="2" type="primary">hyuB_2</name>
    <name evidence="2" type="ORF">RSO01_27000</name>
</gene>
<proteinExistence type="predicted"/>
<reference evidence="2 3" key="1">
    <citation type="submission" date="2019-07" db="EMBL/GenBank/DDBJ databases">
        <title>Whole genome shotgun sequence of Reyranella soli NBRC 108950.</title>
        <authorList>
            <person name="Hosoyama A."/>
            <person name="Uohara A."/>
            <person name="Ohji S."/>
            <person name="Ichikawa N."/>
        </authorList>
    </citation>
    <scope>NUCLEOTIDE SEQUENCE [LARGE SCALE GENOMIC DNA]</scope>
    <source>
        <strain evidence="2 3">NBRC 108950</strain>
    </source>
</reference>
<name>A0A512N985_9HYPH</name>
<sequence>MALSSDPIELELFKNAIFSIADEMALTVFRTTYSGVLKDNMDYSTGFADANGKLAAQGLTLPGHLGSVPTAMDAIMRHFKDDMAPGDVFIMNDPFDGGMHLPDIFVFKPLYHEGERLAFACTVCHHIDVGGRVAGSNASDSTEIYAEGLRIAPMKLYEAGKLNKTIMTFIEKNVRLPVQLFGDLRAQLAACHIGETQFAEIVARYGPDKTKFYLKEVIDYAERLTRAALEKLPDGEWSFEDWIDDDGVDYGKPIRLFVTVRKTGGHMVVDWTGTNPQVKGAINNTLSFTKAASYTGVRSVLPPGIPNNEGVFRAIEVICPPGTVGNGVLPAACAARGLTGFRMVDCMFGALAMMLPDKVKAAGDGGNTGISIGGYDAERKPFVYVDFTCGAWGARPWADGLDGNSHMFANMASHSIEVTEAEQPMQLLAYEFVADRAGAGKYRGGVPFRRDYRFLENEGMLQVRSDRRDHRPFGLYGGSPGAPSENFMNPDGENRLLPSKLTMTIKKGDVFRHVLAGAGGWGDPLERDPAAVLRDVRNELLSAEKALADYGVVVDTTNWTVDAAATARRRDEIRRARGWTETPKVQWHEPELLSRAAE</sequence>
<feature type="domain" description="Hydantoinase B/oxoprolinase" evidence="1">
    <location>
        <begin position="6"/>
        <end position="524"/>
    </location>
</feature>
<comment type="caution">
    <text evidence="2">The sequence shown here is derived from an EMBL/GenBank/DDBJ whole genome shotgun (WGS) entry which is preliminary data.</text>
</comment>
<protein>
    <submittedName>
        <fullName evidence="2">N-methylhydantoinase B</fullName>
    </submittedName>
</protein>
<dbReference type="Pfam" id="PF02538">
    <property type="entry name" value="Hydantoinase_B"/>
    <property type="match status" value="1"/>
</dbReference>
<dbReference type="GO" id="GO:0017168">
    <property type="term" value="F:5-oxoprolinase (ATP-hydrolyzing) activity"/>
    <property type="evidence" value="ECO:0007669"/>
    <property type="project" value="TreeGrafter"/>
</dbReference>
<keyword evidence="3" id="KW-1185">Reference proteome</keyword>
<dbReference type="RefSeq" id="WP_147149617.1">
    <property type="nucleotide sequence ID" value="NZ_BKAJ01000038.1"/>
</dbReference>
<dbReference type="GO" id="GO:0006749">
    <property type="term" value="P:glutathione metabolic process"/>
    <property type="evidence" value="ECO:0007669"/>
    <property type="project" value="TreeGrafter"/>
</dbReference>
<dbReference type="InterPro" id="IPR045079">
    <property type="entry name" value="Oxoprolinase-like"/>
</dbReference>
<organism evidence="2 3">
    <name type="scientific">Reyranella soli</name>
    <dbReference type="NCBI Taxonomy" id="1230389"/>
    <lineage>
        <taxon>Bacteria</taxon>
        <taxon>Pseudomonadati</taxon>
        <taxon>Pseudomonadota</taxon>
        <taxon>Alphaproteobacteria</taxon>
        <taxon>Hyphomicrobiales</taxon>
        <taxon>Reyranellaceae</taxon>
        <taxon>Reyranella</taxon>
    </lineage>
</organism>
<dbReference type="InterPro" id="IPR003692">
    <property type="entry name" value="Hydantoinase_B"/>
</dbReference>
<dbReference type="GO" id="GO:0005829">
    <property type="term" value="C:cytosol"/>
    <property type="evidence" value="ECO:0007669"/>
    <property type="project" value="TreeGrafter"/>
</dbReference>
<dbReference type="EMBL" id="BKAJ01000038">
    <property type="protein sequence ID" value="GEP55534.1"/>
    <property type="molecule type" value="Genomic_DNA"/>
</dbReference>